<name>A0A0C5VCW2_9GAMM</name>
<feature type="domain" description="FAD/NAD(P)-binding" evidence="3">
    <location>
        <begin position="181"/>
        <end position="278"/>
    </location>
</feature>
<evidence type="ECO:0000259" key="3">
    <source>
        <dbReference type="Pfam" id="PF07992"/>
    </source>
</evidence>
<proteinExistence type="predicted"/>
<dbReference type="InterPro" id="IPR036188">
    <property type="entry name" value="FAD/NAD-bd_sf"/>
</dbReference>
<gene>
    <name evidence="4" type="ORF">YC6258_05145</name>
</gene>
<dbReference type="AlphaFoldDB" id="A0A0C5VCW2"/>
<keyword evidence="5" id="KW-1185">Reference proteome</keyword>
<dbReference type="EC" id="1.8.1.9" evidence="4"/>
<dbReference type="KEGG" id="gsn:YC6258_05145"/>
<dbReference type="InterPro" id="IPR023753">
    <property type="entry name" value="FAD/NAD-binding_dom"/>
</dbReference>
<dbReference type="PANTHER" id="PTHR48105">
    <property type="entry name" value="THIOREDOXIN REDUCTASE 1-RELATED-RELATED"/>
    <property type="match status" value="1"/>
</dbReference>
<evidence type="ECO:0000256" key="2">
    <source>
        <dbReference type="ARBA" id="ARBA00023002"/>
    </source>
</evidence>
<evidence type="ECO:0000313" key="4">
    <source>
        <dbReference type="EMBL" id="AJQ97175.1"/>
    </source>
</evidence>
<dbReference type="SUPFAM" id="SSF51905">
    <property type="entry name" value="FAD/NAD(P)-binding domain"/>
    <property type="match status" value="1"/>
</dbReference>
<evidence type="ECO:0000313" key="5">
    <source>
        <dbReference type="Proteomes" id="UP000032266"/>
    </source>
</evidence>
<dbReference type="Gene3D" id="3.50.50.60">
    <property type="entry name" value="FAD/NAD(P)-binding domain"/>
    <property type="match status" value="2"/>
</dbReference>
<keyword evidence="2 4" id="KW-0560">Oxidoreductase</keyword>
<dbReference type="InterPro" id="IPR050097">
    <property type="entry name" value="Ferredoxin-NADP_redctase_2"/>
</dbReference>
<dbReference type="GO" id="GO:0004791">
    <property type="term" value="F:thioredoxin-disulfide reductase (NADPH) activity"/>
    <property type="evidence" value="ECO:0007669"/>
    <property type="project" value="UniProtKB-EC"/>
</dbReference>
<dbReference type="RefSeq" id="WP_044620356.1">
    <property type="nucleotide sequence ID" value="NZ_CP007142.1"/>
</dbReference>
<reference evidence="4 5" key="1">
    <citation type="submission" date="2014-01" db="EMBL/GenBank/DDBJ databases">
        <title>Full genme sequencing of cellulolytic bacterium Gynuella sunshinyii YC6258T gen. nov., sp. nov.</title>
        <authorList>
            <person name="Khan H."/>
            <person name="Chung E.J."/>
            <person name="Chung Y.R."/>
        </authorList>
    </citation>
    <scope>NUCLEOTIDE SEQUENCE [LARGE SCALE GENOMIC DNA]</scope>
    <source>
        <strain evidence="4 5">YC6258</strain>
    </source>
</reference>
<keyword evidence="1" id="KW-0285">Flavoprotein</keyword>
<dbReference type="EMBL" id="CP007142">
    <property type="protein sequence ID" value="AJQ97175.1"/>
    <property type="molecule type" value="Genomic_DNA"/>
</dbReference>
<dbReference type="Proteomes" id="UP000032266">
    <property type="component" value="Chromosome"/>
</dbReference>
<dbReference type="OrthoDB" id="9786503at2"/>
<sequence length="298" mass="32139">MIYDAIVIGGSFAGLSATLMLGRARKKVALIDAGKPRNRFTRASHGYLGMDGKSPEEIKAQCLEQLQVYPTIEFISAEVVSARKGNGGFVVNLTDDRQIHAARLVLATGVKDKLPDLPGLEARWGISALHCPYCHGFEVSDQPLGVMHSHFVSSHQAMIIPDWGPTTYFTQGLFKPDRQQEAMFAAKKVKLESSPIVELLGNAPDLEAVKLQDGRVIPLKALFVTPTTLMASSLAEQLGCEFDEGPFGKYLRVNEWNETTIKGVYAAGDMAHAAHNAIYAASGGATAGVGVHQSLIFS</sequence>
<protein>
    <submittedName>
        <fullName evidence="4">Thioredoxin reductase</fullName>
        <ecNumber evidence="4">1.8.1.9</ecNumber>
    </submittedName>
</protein>
<dbReference type="PRINTS" id="PR00469">
    <property type="entry name" value="PNDRDTASEII"/>
</dbReference>
<organism evidence="4 5">
    <name type="scientific">Gynuella sunshinyii YC6258</name>
    <dbReference type="NCBI Taxonomy" id="1445510"/>
    <lineage>
        <taxon>Bacteria</taxon>
        <taxon>Pseudomonadati</taxon>
        <taxon>Pseudomonadota</taxon>
        <taxon>Gammaproteobacteria</taxon>
        <taxon>Oceanospirillales</taxon>
        <taxon>Saccharospirillaceae</taxon>
        <taxon>Gynuella</taxon>
    </lineage>
</organism>
<evidence type="ECO:0000256" key="1">
    <source>
        <dbReference type="ARBA" id="ARBA00022630"/>
    </source>
</evidence>
<dbReference type="Pfam" id="PF07992">
    <property type="entry name" value="Pyr_redox_2"/>
    <property type="match status" value="2"/>
</dbReference>
<dbReference type="STRING" id="1445510.YC6258_05145"/>
<dbReference type="HOGENOM" id="CLU_031864_5_0_6"/>
<feature type="domain" description="FAD/NAD(P)-binding" evidence="3">
    <location>
        <begin position="3"/>
        <end position="127"/>
    </location>
</feature>
<dbReference type="PRINTS" id="PR00368">
    <property type="entry name" value="FADPNR"/>
</dbReference>
<dbReference type="PATRIC" id="fig|1445510.3.peg.5104"/>
<accession>A0A0C5VCW2</accession>